<dbReference type="Proteomes" id="UP000663848">
    <property type="component" value="Unassembled WGS sequence"/>
</dbReference>
<evidence type="ECO:0000256" key="4">
    <source>
        <dbReference type="ARBA" id="ARBA00022786"/>
    </source>
</evidence>
<dbReference type="AlphaFoldDB" id="A0A822CHQ6"/>
<dbReference type="Pfam" id="PF12340">
    <property type="entry name" value="DUF3638"/>
    <property type="match status" value="1"/>
</dbReference>
<dbReference type="EMBL" id="CAJOBR010047963">
    <property type="protein sequence ID" value="CAF5043695.1"/>
    <property type="molecule type" value="Genomic_DNA"/>
</dbReference>
<comment type="catalytic activity">
    <reaction evidence="1">
        <text>Thiol-dependent hydrolysis of ester, thioester, amide, peptide and isopeptide bonds formed by the C-terminal Gly of ubiquitin (a 76-residue protein attached to proteins as an intracellular targeting signal).</text>
        <dbReference type="EC" id="3.4.19.12"/>
    </reaction>
</comment>
<keyword evidence="5" id="KW-0378">Hydrolase</keyword>
<dbReference type="EC" id="3.4.19.12" evidence="2"/>
<accession>A0A822CHQ6</accession>
<keyword evidence="4" id="KW-0833">Ubl conjugation pathway</keyword>
<proteinExistence type="predicted"/>
<dbReference type="InterPro" id="IPR022099">
    <property type="entry name" value="DUF3638"/>
</dbReference>
<feature type="domain" description="DUF3638" evidence="7">
    <location>
        <begin position="37"/>
        <end position="108"/>
    </location>
</feature>
<comment type="caution">
    <text evidence="8">The sequence shown here is derived from an EMBL/GenBank/DDBJ whole genome shotgun (WGS) entry which is preliminary data.</text>
</comment>
<dbReference type="InterPro" id="IPR051346">
    <property type="entry name" value="OTU_Deubiquitinase"/>
</dbReference>
<dbReference type="GO" id="GO:0006508">
    <property type="term" value="P:proteolysis"/>
    <property type="evidence" value="ECO:0007669"/>
    <property type="project" value="UniProtKB-KW"/>
</dbReference>
<gene>
    <name evidence="8" type="ORF">QYT958_LOCUS41583</name>
</gene>
<evidence type="ECO:0000256" key="2">
    <source>
        <dbReference type="ARBA" id="ARBA00012759"/>
    </source>
</evidence>
<evidence type="ECO:0000313" key="8">
    <source>
        <dbReference type="EMBL" id="CAF5043695.1"/>
    </source>
</evidence>
<dbReference type="PANTHER" id="PTHR13367:SF33">
    <property type="entry name" value="P-LOOP CONTAINING NUCLEOSIDE TRIPHOSPHATE HYDROLASE PROTEIN"/>
    <property type="match status" value="1"/>
</dbReference>
<reference evidence="8" key="1">
    <citation type="submission" date="2021-02" db="EMBL/GenBank/DDBJ databases">
        <authorList>
            <person name="Nowell W R."/>
        </authorList>
    </citation>
    <scope>NUCLEOTIDE SEQUENCE</scope>
</reference>
<name>A0A822CHQ6_9BILA</name>
<evidence type="ECO:0000313" key="9">
    <source>
        <dbReference type="Proteomes" id="UP000663848"/>
    </source>
</evidence>
<sequence>GGTMVNWIVEQQIERALHFGYQNKWEDFEREISNVPHANWAPSQNLPWLIMELEMNITIREIQVEVARHMTQPIMNNNSESNMRNTVMQLNMGEGKTSVIVPMLALSLCSS</sequence>
<protein>
    <recommendedName>
        <fullName evidence="2">ubiquitinyl hydrolase 1</fullName>
        <ecNumber evidence="2">3.4.19.12</ecNumber>
    </recommendedName>
</protein>
<keyword evidence="6" id="KW-0788">Thiol protease</keyword>
<evidence type="ECO:0000256" key="1">
    <source>
        <dbReference type="ARBA" id="ARBA00000707"/>
    </source>
</evidence>
<keyword evidence="3" id="KW-0645">Protease</keyword>
<evidence type="ECO:0000256" key="6">
    <source>
        <dbReference type="ARBA" id="ARBA00022807"/>
    </source>
</evidence>
<organism evidence="8 9">
    <name type="scientific">Rotaria socialis</name>
    <dbReference type="NCBI Taxonomy" id="392032"/>
    <lineage>
        <taxon>Eukaryota</taxon>
        <taxon>Metazoa</taxon>
        <taxon>Spiralia</taxon>
        <taxon>Gnathifera</taxon>
        <taxon>Rotifera</taxon>
        <taxon>Eurotatoria</taxon>
        <taxon>Bdelloidea</taxon>
        <taxon>Philodinida</taxon>
        <taxon>Philodinidae</taxon>
        <taxon>Rotaria</taxon>
    </lineage>
</organism>
<evidence type="ECO:0000256" key="3">
    <source>
        <dbReference type="ARBA" id="ARBA00022670"/>
    </source>
</evidence>
<dbReference type="PANTHER" id="PTHR13367">
    <property type="entry name" value="UBIQUITIN THIOESTERASE"/>
    <property type="match status" value="1"/>
</dbReference>
<feature type="non-terminal residue" evidence="8">
    <location>
        <position position="1"/>
    </location>
</feature>
<feature type="non-terminal residue" evidence="8">
    <location>
        <position position="111"/>
    </location>
</feature>
<evidence type="ECO:0000259" key="7">
    <source>
        <dbReference type="Pfam" id="PF12340"/>
    </source>
</evidence>
<dbReference type="GO" id="GO:0004843">
    <property type="term" value="F:cysteine-type deubiquitinase activity"/>
    <property type="evidence" value="ECO:0007669"/>
    <property type="project" value="UniProtKB-EC"/>
</dbReference>
<evidence type="ECO:0000256" key="5">
    <source>
        <dbReference type="ARBA" id="ARBA00022801"/>
    </source>
</evidence>